<dbReference type="InterPro" id="IPR007167">
    <property type="entry name" value="Fe-transptr_FeoA-like"/>
</dbReference>
<gene>
    <name evidence="3" type="ORF">L2W38_12590</name>
</gene>
<dbReference type="SUPFAM" id="SSF50037">
    <property type="entry name" value="C-terminal domain of transcriptional repressors"/>
    <property type="match status" value="1"/>
</dbReference>
<evidence type="ECO:0000313" key="3">
    <source>
        <dbReference type="EMBL" id="MCF4143647.1"/>
    </source>
</evidence>
<evidence type="ECO:0000259" key="2">
    <source>
        <dbReference type="SMART" id="SM00899"/>
    </source>
</evidence>
<reference evidence="3 4" key="1">
    <citation type="submission" date="2022-01" db="EMBL/GenBank/DDBJ databases">
        <title>Dethiosulfovibrio faecalis sp. nov., a novel proteolytic, non-sulfur-reducing bacterium isolated from a marine aquaculture solid waste bioreactor.</title>
        <authorList>
            <person name="Grabowski S."/>
            <person name="Apolinario E."/>
            <person name="Schneider N."/>
            <person name="Marshall C.W."/>
            <person name="Sowers K.R."/>
        </authorList>
    </citation>
    <scope>NUCLEOTIDE SEQUENCE [LARGE SCALE GENOMIC DNA]</scope>
    <source>
        <strain evidence="3 4">DSM 12537</strain>
    </source>
</reference>
<sequence length="74" mass="7814">MQNSRSMSICPSGTKGLVLVIDGGNCMRNRLADMGVFPGALVEVLRNEGGPVLLKVGSGRLALGRQMAERIMIA</sequence>
<dbReference type="PANTHER" id="PTHR43151">
    <property type="entry name" value="FEOA FAMILY PROTEIN"/>
    <property type="match status" value="1"/>
</dbReference>
<accession>A0ABS9ER31</accession>
<dbReference type="EMBL" id="JAKGUD010000022">
    <property type="protein sequence ID" value="MCF4143647.1"/>
    <property type="molecule type" value="Genomic_DNA"/>
</dbReference>
<feature type="domain" description="Ferrous iron transporter FeoA-like" evidence="2">
    <location>
        <begin position="5"/>
        <end position="74"/>
    </location>
</feature>
<dbReference type="SMART" id="SM00899">
    <property type="entry name" value="FeoA"/>
    <property type="match status" value="1"/>
</dbReference>
<protein>
    <submittedName>
        <fullName evidence="3">Ferrous iron transport protein A</fullName>
    </submittedName>
</protein>
<comment type="caution">
    <text evidence="3">The sequence shown here is derived from an EMBL/GenBank/DDBJ whole genome shotgun (WGS) entry which is preliminary data.</text>
</comment>
<proteinExistence type="predicted"/>
<keyword evidence="1" id="KW-0408">Iron</keyword>
<dbReference type="Gene3D" id="2.30.30.90">
    <property type="match status" value="1"/>
</dbReference>
<dbReference type="InterPro" id="IPR008988">
    <property type="entry name" value="Transcriptional_repressor_C"/>
</dbReference>
<dbReference type="Pfam" id="PF04023">
    <property type="entry name" value="FeoA"/>
    <property type="match status" value="1"/>
</dbReference>
<dbReference type="PANTHER" id="PTHR43151:SF1">
    <property type="entry name" value="SSR2333 PROTEIN"/>
    <property type="match status" value="1"/>
</dbReference>
<evidence type="ECO:0000256" key="1">
    <source>
        <dbReference type="ARBA" id="ARBA00023004"/>
    </source>
</evidence>
<keyword evidence="4" id="KW-1185">Reference proteome</keyword>
<dbReference type="InterPro" id="IPR038157">
    <property type="entry name" value="FeoA_core_dom"/>
</dbReference>
<name>A0ABS9ER31_9BACT</name>
<dbReference type="Proteomes" id="UP001200430">
    <property type="component" value="Unassembled WGS sequence"/>
</dbReference>
<dbReference type="RefSeq" id="WP_005660952.1">
    <property type="nucleotide sequence ID" value="NZ_JAKGUD010000022.1"/>
</dbReference>
<organism evidence="3 4">
    <name type="scientific">Dethiosulfovibrio marinus</name>
    <dbReference type="NCBI Taxonomy" id="133532"/>
    <lineage>
        <taxon>Bacteria</taxon>
        <taxon>Thermotogati</taxon>
        <taxon>Synergistota</taxon>
        <taxon>Synergistia</taxon>
        <taxon>Synergistales</taxon>
        <taxon>Dethiosulfovibrionaceae</taxon>
        <taxon>Dethiosulfovibrio</taxon>
    </lineage>
</organism>
<evidence type="ECO:0000313" key="4">
    <source>
        <dbReference type="Proteomes" id="UP001200430"/>
    </source>
</evidence>
<dbReference type="InterPro" id="IPR053184">
    <property type="entry name" value="FeoA-like"/>
</dbReference>